<reference evidence="6" key="1">
    <citation type="submission" date="2023-05" db="EMBL/GenBank/DDBJ databases">
        <authorList>
            <person name="Stuckert A."/>
        </authorList>
    </citation>
    <scope>NUCLEOTIDE SEQUENCE</scope>
</reference>
<evidence type="ECO:0000313" key="6">
    <source>
        <dbReference type="EMBL" id="CAI9531834.1"/>
    </source>
</evidence>
<name>A0ABN9A754_9NEOB</name>
<keyword evidence="7" id="KW-1185">Reference proteome</keyword>
<dbReference type="Proteomes" id="UP001162483">
    <property type="component" value="Unassembled WGS sequence"/>
</dbReference>
<dbReference type="PANTHER" id="PTHR12461">
    <property type="entry name" value="HYPOXIA-INDUCIBLE FACTOR 1 ALPHA INHIBITOR-RELATED"/>
    <property type="match status" value="1"/>
</dbReference>
<organism evidence="6 7">
    <name type="scientific">Staurois parvus</name>
    <dbReference type="NCBI Taxonomy" id="386267"/>
    <lineage>
        <taxon>Eukaryota</taxon>
        <taxon>Metazoa</taxon>
        <taxon>Chordata</taxon>
        <taxon>Craniata</taxon>
        <taxon>Vertebrata</taxon>
        <taxon>Euteleostomi</taxon>
        <taxon>Amphibia</taxon>
        <taxon>Batrachia</taxon>
        <taxon>Anura</taxon>
        <taxon>Neobatrachia</taxon>
        <taxon>Ranoidea</taxon>
        <taxon>Ranidae</taxon>
        <taxon>Staurois</taxon>
    </lineage>
</organism>
<comment type="function">
    <text evidence="3">May play a role in cellular stress response.</text>
</comment>
<sequence length="211" mass="23188">VNPDRSRYPSFCHAHPHVVTLHPGQVLFVPRHWWHYVESVDDVTVSVNSWIELDSDHEARVEEAITRMVVCAFKSADSSVPPDIWLNPTEGTSTSHGTNLEYLNRACTAYLERKRATGKTGTDDEGAPMLKKRRAERSVEVISSRFGQYLLPVLPASGEEDIAGKAETPGKRRGQSWSGGRGHNYQRRGAGLFGEPSSCPLGGSAPVIPAI</sequence>
<dbReference type="PROSITE" id="PS51184">
    <property type="entry name" value="JMJC"/>
    <property type="match status" value="1"/>
</dbReference>
<dbReference type="Gene3D" id="2.60.120.10">
    <property type="entry name" value="Jelly Rolls"/>
    <property type="match status" value="1"/>
</dbReference>
<dbReference type="InterPro" id="IPR014710">
    <property type="entry name" value="RmlC-like_jellyroll"/>
</dbReference>
<evidence type="ECO:0000256" key="3">
    <source>
        <dbReference type="ARBA" id="ARBA00037342"/>
    </source>
</evidence>
<dbReference type="PANTHER" id="PTHR12461:SF43">
    <property type="entry name" value="HSPB1-ASSOCIATED PROTEIN 1"/>
    <property type="match status" value="1"/>
</dbReference>
<feature type="domain" description="JmjC" evidence="5">
    <location>
        <begin position="1"/>
        <end position="66"/>
    </location>
</feature>
<evidence type="ECO:0000256" key="1">
    <source>
        <dbReference type="ARBA" id="ARBA00004496"/>
    </source>
</evidence>
<evidence type="ECO:0000313" key="7">
    <source>
        <dbReference type="Proteomes" id="UP001162483"/>
    </source>
</evidence>
<comment type="caution">
    <text evidence="6">The sequence shown here is derived from an EMBL/GenBank/DDBJ whole genome shotgun (WGS) entry which is preliminary data.</text>
</comment>
<keyword evidence="2" id="KW-0963">Cytoplasm</keyword>
<feature type="region of interest" description="Disordered" evidence="4">
    <location>
        <begin position="161"/>
        <end position="189"/>
    </location>
</feature>
<evidence type="ECO:0000256" key="2">
    <source>
        <dbReference type="ARBA" id="ARBA00022490"/>
    </source>
</evidence>
<dbReference type="InterPro" id="IPR041667">
    <property type="entry name" value="Cupin_8"/>
</dbReference>
<dbReference type="InterPro" id="IPR003347">
    <property type="entry name" value="JmjC_dom"/>
</dbReference>
<dbReference type="SUPFAM" id="SSF51197">
    <property type="entry name" value="Clavaminate synthase-like"/>
    <property type="match status" value="1"/>
</dbReference>
<dbReference type="EMBL" id="CATNWA010000029">
    <property type="protein sequence ID" value="CAI9531834.1"/>
    <property type="molecule type" value="Genomic_DNA"/>
</dbReference>
<evidence type="ECO:0000259" key="5">
    <source>
        <dbReference type="PROSITE" id="PS51184"/>
    </source>
</evidence>
<dbReference type="Pfam" id="PF13621">
    <property type="entry name" value="Cupin_8"/>
    <property type="match status" value="1"/>
</dbReference>
<gene>
    <name evidence="6" type="ORF">SPARVUS_LOCUS73920</name>
</gene>
<feature type="non-terminal residue" evidence="6">
    <location>
        <position position="1"/>
    </location>
</feature>
<proteinExistence type="predicted"/>
<accession>A0ABN9A754</accession>
<protein>
    <recommendedName>
        <fullName evidence="5">JmjC domain-containing protein</fullName>
    </recommendedName>
</protein>
<evidence type="ECO:0000256" key="4">
    <source>
        <dbReference type="SAM" id="MobiDB-lite"/>
    </source>
</evidence>
<comment type="subcellular location">
    <subcellularLocation>
        <location evidence="1">Cytoplasm</location>
    </subcellularLocation>
</comment>